<feature type="domain" description="HTH lacI-type" evidence="4">
    <location>
        <begin position="2"/>
        <end position="56"/>
    </location>
</feature>
<dbReference type="PANTHER" id="PTHR30146">
    <property type="entry name" value="LACI-RELATED TRANSCRIPTIONAL REPRESSOR"/>
    <property type="match status" value="1"/>
</dbReference>
<name>A0ABN0Q918_ENTCL</name>
<evidence type="ECO:0000313" key="5">
    <source>
        <dbReference type="EMBL" id="ESS58511.1"/>
    </source>
</evidence>
<dbReference type="Proteomes" id="UP000017834">
    <property type="component" value="Unassembled WGS sequence"/>
</dbReference>
<dbReference type="NCBIfam" id="NF007706">
    <property type="entry name" value="PRK10401.1"/>
    <property type="match status" value="1"/>
</dbReference>
<keyword evidence="3" id="KW-0804">Transcription</keyword>
<dbReference type="SMART" id="SM00354">
    <property type="entry name" value="HTH_LACI"/>
    <property type="match status" value="1"/>
</dbReference>
<protein>
    <submittedName>
        <fullName evidence="5">Bacterial regulatory s, lacI family protein</fullName>
    </submittedName>
</protein>
<dbReference type="EMBL" id="AXOM01000043">
    <property type="protein sequence ID" value="ESS58511.1"/>
    <property type="molecule type" value="Genomic_DNA"/>
</dbReference>
<evidence type="ECO:0000256" key="1">
    <source>
        <dbReference type="ARBA" id="ARBA00023015"/>
    </source>
</evidence>
<evidence type="ECO:0000256" key="2">
    <source>
        <dbReference type="ARBA" id="ARBA00023125"/>
    </source>
</evidence>
<dbReference type="PRINTS" id="PR00036">
    <property type="entry name" value="HTHLACI"/>
</dbReference>
<dbReference type="CDD" id="cd06270">
    <property type="entry name" value="PBP1_GalS-like"/>
    <property type="match status" value="1"/>
</dbReference>
<dbReference type="Pfam" id="PF00356">
    <property type="entry name" value="LacI"/>
    <property type="match status" value="1"/>
</dbReference>
<dbReference type="Gene3D" id="3.40.50.2300">
    <property type="match status" value="2"/>
</dbReference>
<dbReference type="InterPro" id="IPR046335">
    <property type="entry name" value="LacI/GalR-like_sensor"/>
</dbReference>
<dbReference type="CDD" id="cd01392">
    <property type="entry name" value="HTH_LacI"/>
    <property type="match status" value="1"/>
</dbReference>
<comment type="caution">
    <text evidence="5">The sequence shown here is derived from an EMBL/GenBank/DDBJ whole genome shotgun (WGS) entry which is preliminary data.</text>
</comment>
<keyword evidence="2" id="KW-0238">DNA-binding</keyword>
<reference evidence="5 6" key="1">
    <citation type="journal article" date="2014" name="Genome Announc.">
        <title>Draft Genome Sequence of Enterobacter cloacae Strain S611.</title>
        <authorList>
            <person name="Wang D."/>
            <person name="Han C.S."/>
            <person name="Dichosa A.E."/>
            <person name="Gleasner C.D."/>
            <person name="Johnson S.L."/>
            <person name="Daligault H.E."/>
            <person name="Davenport K.W."/>
            <person name="Li P.E."/>
            <person name="Pierson E.A."/>
            <person name="Pierson L.S.III."/>
        </authorList>
    </citation>
    <scope>NUCLEOTIDE SEQUENCE [LARGE SCALE GENOMIC DNA]</scope>
    <source>
        <strain evidence="5 6">S611</strain>
    </source>
</reference>
<sequence>MITIRDVARHANVSVATVSRVLNNSALVSQETRETVMQAVAQLGYRPNANAQALATQVSDTIGVIVMDVSDAFFGALVKAVDTVAQEHQKYVLIGNSYHEAEKERHAIEVLIRQRCNALIVHSKALSDEELTGFMEQIPGMVLINRVVPGYAHRCVCLDNVSGAVMATRMLLNNGHQRIGYLASSHQIEDNDSRREGWFRALEEQGIAAPDSWVGTGSPDMQGGEAAMVELLGRNLQLTAVFAYNDSMAAGALTALKDNGIAVPQHLSLIGFDDIPIARYTDPQLTTVRYPVASMARLATELALQGAAGKLDPQAAHCFMPTLVRRHSVALRQSVAPITNL</sequence>
<evidence type="ECO:0000313" key="6">
    <source>
        <dbReference type="Proteomes" id="UP000017834"/>
    </source>
</evidence>
<accession>A0ABN0Q918</accession>
<keyword evidence="6" id="KW-1185">Reference proteome</keyword>
<dbReference type="Gene3D" id="1.10.260.40">
    <property type="entry name" value="lambda repressor-like DNA-binding domains"/>
    <property type="match status" value="1"/>
</dbReference>
<keyword evidence="1" id="KW-0805">Transcription regulation</keyword>
<gene>
    <name evidence="5" type="ORF">EDP2_1968</name>
</gene>
<evidence type="ECO:0000256" key="3">
    <source>
        <dbReference type="ARBA" id="ARBA00023163"/>
    </source>
</evidence>
<dbReference type="Pfam" id="PF13377">
    <property type="entry name" value="Peripla_BP_3"/>
    <property type="match status" value="1"/>
</dbReference>
<dbReference type="InterPro" id="IPR000843">
    <property type="entry name" value="HTH_LacI"/>
</dbReference>
<dbReference type="InterPro" id="IPR028082">
    <property type="entry name" value="Peripla_BP_I"/>
</dbReference>
<evidence type="ECO:0000259" key="4">
    <source>
        <dbReference type="PROSITE" id="PS50932"/>
    </source>
</evidence>
<dbReference type="PANTHER" id="PTHR30146:SF109">
    <property type="entry name" value="HTH-TYPE TRANSCRIPTIONAL REGULATOR GALS"/>
    <property type="match status" value="1"/>
</dbReference>
<organism evidence="5 6">
    <name type="scientific">Enterobacter cloacae S611</name>
    <dbReference type="NCBI Taxonomy" id="1399146"/>
    <lineage>
        <taxon>Bacteria</taxon>
        <taxon>Pseudomonadati</taxon>
        <taxon>Pseudomonadota</taxon>
        <taxon>Gammaproteobacteria</taxon>
        <taxon>Enterobacterales</taxon>
        <taxon>Enterobacteriaceae</taxon>
        <taxon>Enterobacter</taxon>
        <taxon>Enterobacter cloacae complex</taxon>
    </lineage>
</organism>
<dbReference type="SUPFAM" id="SSF47413">
    <property type="entry name" value="lambda repressor-like DNA-binding domains"/>
    <property type="match status" value="1"/>
</dbReference>
<dbReference type="PROSITE" id="PS50932">
    <property type="entry name" value="HTH_LACI_2"/>
    <property type="match status" value="1"/>
</dbReference>
<dbReference type="PROSITE" id="PS00356">
    <property type="entry name" value="HTH_LACI_1"/>
    <property type="match status" value="1"/>
</dbReference>
<proteinExistence type="predicted"/>
<dbReference type="SUPFAM" id="SSF53822">
    <property type="entry name" value="Periplasmic binding protein-like I"/>
    <property type="match status" value="1"/>
</dbReference>
<dbReference type="InterPro" id="IPR010982">
    <property type="entry name" value="Lambda_DNA-bd_dom_sf"/>
</dbReference>